<dbReference type="CDD" id="cd18186">
    <property type="entry name" value="BTB_POZ_ZBTB_KLHL-like"/>
    <property type="match status" value="1"/>
</dbReference>
<sequence>MQGMGSDNNGRLMLPIGDMYPLENFEFNYWFCPTKNRNRNMSLKFFKLSQNFIELLDDKDDYNVIIEVKKKNKEKSFMEHSNILKYRSSYFRKELENIQPDKNNIKTIIKPNISAQTFDVILKFSGVALLRKRLKFPSISFKSIKKGILTFSGEEQHLKSFPQKDSNNIEGNFYLFGGSFSDSNNIEGNFYLFGGSFSDLNDIEGNFNLFRRRATPENLPPKR</sequence>
<comment type="caution">
    <text evidence="2">The sequence shown here is derived from an EMBL/GenBank/DDBJ whole genome shotgun (WGS) entry which is preliminary data.</text>
</comment>
<organism evidence="2 3">
    <name type="scientific">Diversispora epigaea</name>
    <dbReference type="NCBI Taxonomy" id="1348612"/>
    <lineage>
        <taxon>Eukaryota</taxon>
        <taxon>Fungi</taxon>
        <taxon>Fungi incertae sedis</taxon>
        <taxon>Mucoromycota</taxon>
        <taxon>Glomeromycotina</taxon>
        <taxon>Glomeromycetes</taxon>
        <taxon>Diversisporales</taxon>
        <taxon>Diversisporaceae</taxon>
        <taxon>Diversispora</taxon>
    </lineage>
</organism>
<protein>
    <recommendedName>
        <fullName evidence="1">BTB domain-containing protein</fullName>
    </recommendedName>
</protein>
<dbReference type="Pfam" id="PF00651">
    <property type="entry name" value="BTB"/>
    <property type="match status" value="1"/>
</dbReference>
<dbReference type="EMBL" id="PQFF01000319">
    <property type="protein sequence ID" value="RHZ61187.1"/>
    <property type="molecule type" value="Genomic_DNA"/>
</dbReference>
<dbReference type="InterPro" id="IPR000210">
    <property type="entry name" value="BTB/POZ_dom"/>
</dbReference>
<proteinExistence type="predicted"/>
<evidence type="ECO:0000259" key="1">
    <source>
        <dbReference type="PROSITE" id="PS50097"/>
    </source>
</evidence>
<dbReference type="Gene3D" id="3.30.710.10">
    <property type="entry name" value="Potassium Channel Kv1.1, Chain A"/>
    <property type="match status" value="1"/>
</dbReference>
<dbReference type="AlphaFoldDB" id="A0A397HDX0"/>
<evidence type="ECO:0000313" key="2">
    <source>
        <dbReference type="EMBL" id="RHZ61187.1"/>
    </source>
</evidence>
<feature type="domain" description="BTB" evidence="1">
    <location>
        <begin position="62"/>
        <end position="124"/>
    </location>
</feature>
<accession>A0A397HDX0</accession>
<keyword evidence="3" id="KW-1185">Reference proteome</keyword>
<dbReference type="SUPFAM" id="SSF54695">
    <property type="entry name" value="POZ domain"/>
    <property type="match status" value="1"/>
</dbReference>
<dbReference type="Proteomes" id="UP000266861">
    <property type="component" value="Unassembled WGS sequence"/>
</dbReference>
<evidence type="ECO:0000313" key="3">
    <source>
        <dbReference type="Proteomes" id="UP000266861"/>
    </source>
</evidence>
<name>A0A397HDX0_9GLOM</name>
<dbReference type="PROSITE" id="PS50097">
    <property type="entry name" value="BTB"/>
    <property type="match status" value="1"/>
</dbReference>
<reference evidence="2 3" key="1">
    <citation type="submission" date="2018-08" db="EMBL/GenBank/DDBJ databases">
        <title>Genome and evolution of the arbuscular mycorrhizal fungus Diversispora epigaea (formerly Glomus versiforme) and its bacterial endosymbionts.</title>
        <authorList>
            <person name="Sun X."/>
            <person name="Fei Z."/>
            <person name="Harrison M."/>
        </authorList>
    </citation>
    <scope>NUCLEOTIDE SEQUENCE [LARGE SCALE GENOMIC DNA]</scope>
    <source>
        <strain evidence="2 3">IT104</strain>
    </source>
</reference>
<gene>
    <name evidence="2" type="ORF">Glove_349g80</name>
</gene>
<dbReference type="InterPro" id="IPR011333">
    <property type="entry name" value="SKP1/BTB/POZ_sf"/>
</dbReference>